<accession>W2NI06</accession>
<sequence>MIKTADVEEQRDVVEIGKQLSRAFVQGRKKAIVFRCSGPCYLLPLYLTGSWGRIVMPCALGAHAAGSASLPQAYTSKNLR</sequence>
<gene>
    <name evidence="1" type="ORF">L914_07167</name>
</gene>
<dbReference type="Proteomes" id="UP000054532">
    <property type="component" value="Unassembled WGS sequence"/>
</dbReference>
<organism evidence="1">
    <name type="scientific">Phytophthora nicotianae</name>
    <name type="common">Potato buckeye rot agent</name>
    <name type="synonym">Phytophthora parasitica</name>
    <dbReference type="NCBI Taxonomy" id="4792"/>
    <lineage>
        <taxon>Eukaryota</taxon>
        <taxon>Sar</taxon>
        <taxon>Stramenopiles</taxon>
        <taxon>Oomycota</taxon>
        <taxon>Peronosporomycetes</taxon>
        <taxon>Peronosporales</taxon>
        <taxon>Peronosporaceae</taxon>
        <taxon>Phytophthora</taxon>
    </lineage>
</organism>
<protein>
    <submittedName>
        <fullName evidence="1">Uncharacterized protein</fullName>
    </submittedName>
</protein>
<dbReference type="AlphaFoldDB" id="W2NI06"/>
<reference evidence="1" key="1">
    <citation type="submission" date="2013-11" db="EMBL/GenBank/DDBJ databases">
        <title>The Genome Sequence of Phytophthora parasitica IAC_01/95.</title>
        <authorList>
            <consortium name="The Broad Institute Genomics Platform"/>
            <person name="Russ C."/>
            <person name="Tyler B."/>
            <person name="Panabieres F."/>
            <person name="Shan W."/>
            <person name="Tripathy S."/>
            <person name="Grunwald N."/>
            <person name="Machado M."/>
            <person name="Johnson C.S."/>
            <person name="Arredondo F."/>
            <person name="Hong C."/>
            <person name="Coffey M."/>
            <person name="Young S.K."/>
            <person name="Zeng Q."/>
            <person name="Gargeya S."/>
            <person name="Fitzgerald M."/>
            <person name="Abouelleil A."/>
            <person name="Alvarado L."/>
            <person name="Chapman S.B."/>
            <person name="Gainer-Dewar J."/>
            <person name="Goldberg J."/>
            <person name="Griggs A."/>
            <person name="Gujja S."/>
            <person name="Hansen M."/>
            <person name="Howarth C."/>
            <person name="Imamovic A."/>
            <person name="Ireland A."/>
            <person name="Larimer J."/>
            <person name="McCowan C."/>
            <person name="Murphy C."/>
            <person name="Pearson M."/>
            <person name="Poon T.W."/>
            <person name="Priest M."/>
            <person name="Roberts A."/>
            <person name="Saif S."/>
            <person name="Shea T."/>
            <person name="Sykes S."/>
            <person name="Wortman J."/>
            <person name="Nusbaum C."/>
            <person name="Birren B."/>
        </authorList>
    </citation>
    <scope>NUCLEOTIDE SEQUENCE [LARGE SCALE GENOMIC DNA]</scope>
    <source>
        <strain evidence="1">IAC_01/95</strain>
    </source>
</reference>
<proteinExistence type="predicted"/>
<name>W2NI06_PHYNI</name>
<evidence type="ECO:0000313" key="1">
    <source>
        <dbReference type="EMBL" id="ETM48262.1"/>
    </source>
</evidence>
<dbReference type="EMBL" id="KI692434">
    <property type="protein sequence ID" value="ETM48262.1"/>
    <property type="molecule type" value="Genomic_DNA"/>
</dbReference>